<evidence type="ECO:0000256" key="1">
    <source>
        <dbReference type="ARBA" id="ARBA00022676"/>
    </source>
</evidence>
<dbReference type="Pfam" id="PF00591">
    <property type="entry name" value="Glycos_transf_3"/>
    <property type="match status" value="1"/>
</dbReference>
<dbReference type="PANTHER" id="PTHR43285">
    <property type="entry name" value="ANTHRANILATE PHOSPHORIBOSYLTRANSFERASE"/>
    <property type="match status" value="1"/>
</dbReference>
<feature type="binding site" evidence="5">
    <location>
        <begin position="120"/>
        <end position="128"/>
    </location>
    <ligand>
        <name>5-phospho-alpha-D-ribose 1-diphosphate</name>
        <dbReference type="ChEBI" id="CHEBI:58017"/>
    </ligand>
</feature>
<dbReference type="AlphaFoldDB" id="A0A9D1GY35"/>
<comment type="catalytic activity">
    <reaction evidence="5">
        <text>N-(5-phospho-beta-D-ribosyl)anthranilate + diphosphate = 5-phospho-alpha-D-ribose 1-diphosphate + anthranilate</text>
        <dbReference type="Rhea" id="RHEA:11768"/>
        <dbReference type="ChEBI" id="CHEBI:16567"/>
        <dbReference type="ChEBI" id="CHEBI:18277"/>
        <dbReference type="ChEBI" id="CHEBI:33019"/>
        <dbReference type="ChEBI" id="CHEBI:58017"/>
        <dbReference type="EC" id="2.4.2.18"/>
    </reaction>
</comment>
<evidence type="ECO:0000313" key="9">
    <source>
        <dbReference type="Proteomes" id="UP000886842"/>
    </source>
</evidence>
<feature type="binding site" evidence="5">
    <location>
        <position position="104"/>
    </location>
    <ligand>
        <name>Mg(2+)</name>
        <dbReference type="ChEBI" id="CHEBI:18420"/>
        <label>1</label>
    </ligand>
</feature>
<dbReference type="EMBL" id="DVLP01000208">
    <property type="protein sequence ID" value="HIT75277.1"/>
    <property type="molecule type" value="Genomic_DNA"/>
</dbReference>
<evidence type="ECO:0000313" key="8">
    <source>
        <dbReference type="EMBL" id="HIT75277.1"/>
    </source>
</evidence>
<proteinExistence type="inferred from homology"/>
<dbReference type="EC" id="2.4.2.18" evidence="5"/>
<sequence length="352" mass="36508">MSNPVSEAVPKPYEWRSLIGELTARRDLDAEATNWVGAEIVTGAAHPIAVAGFLAALRTKGETTEELHGMVRALLDHGRAVGAPDDAVDIVGTGGDGSGLMNVSTLAGIVAAGAGLRVVKHGGRAASSRTAGSADLAEGLGLPLDLNPTEAERRIVRHRFAYLFAPQFNPGLRHAVDARRHLGVPTVFNLAAPLLNPARPRRMVIGVADRTKAPLVAEVMARLGRTGVVVSGGDGLDKASTTLPSDLWLVRATGVTEVQLDPTALGITAPRLAELRGGDVRTNVAIARAVLAGRPGPRRDIVVLNAALLLCAQTLDPDRLIAQLGDAMARAEAAIDSGAATAVLETATRVVS</sequence>
<comment type="caution">
    <text evidence="8">The sequence shown here is derived from an EMBL/GenBank/DDBJ whole genome shotgun (WGS) entry which is preliminary data.</text>
</comment>
<comment type="similarity">
    <text evidence="5">Belongs to the anthranilate phosphoribosyltransferase family.</text>
</comment>
<reference evidence="8" key="2">
    <citation type="journal article" date="2021" name="PeerJ">
        <title>Extensive microbial diversity within the chicken gut microbiome revealed by metagenomics and culture.</title>
        <authorList>
            <person name="Gilroy R."/>
            <person name="Ravi A."/>
            <person name="Getino M."/>
            <person name="Pursley I."/>
            <person name="Horton D.L."/>
            <person name="Alikhan N.F."/>
            <person name="Baker D."/>
            <person name="Gharbi K."/>
            <person name="Hall N."/>
            <person name="Watson M."/>
            <person name="Adriaenssens E.M."/>
            <person name="Foster-Nyarko E."/>
            <person name="Jarju S."/>
            <person name="Secka A."/>
            <person name="Antonio M."/>
            <person name="Oren A."/>
            <person name="Chaudhuri R.R."/>
            <person name="La Ragione R."/>
            <person name="Hildebrand F."/>
            <person name="Pallen M.J."/>
        </authorList>
    </citation>
    <scope>NUCLEOTIDE SEQUENCE</scope>
    <source>
        <strain evidence="8">ChiGjej1B1-24693</strain>
    </source>
</reference>
<protein>
    <recommendedName>
        <fullName evidence="5">Anthranilate phosphoribosyltransferase</fullName>
        <ecNumber evidence="5">2.4.2.18</ecNumber>
    </recommendedName>
</protein>
<gene>
    <name evidence="5 8" type="primary">trpD</name>
    <name evidence="8" type="ORF">IAA98_06815</name>
</gene>
<dbReference type="PANTHER" id="PTHR43285:SF2">
    <property type="entry name" value="ANTHRANILATE PHOSPHORIBOSYLTRANSFERASE"/>
    <property type="match status" value="1"/>
</dbReference>
<keyword evidence="5" id="KW-0028">Amino-acid biosynthesis</keyword>
<feature type="domain" description="Glycosyl transferase family 3 N-terminal" evidence="7">
    <location>
        <begin position="17"/>
        <end position="78"/>
    </location>
</feature>
<comment type="function">
    <text evidence="5">Catalyzes the transfer of the phosphoribosyl group of 5-phosphorylribose-1-pyrophosphate (PRPP) to anthranilate to yield N-(5'-phosphoribosyl)-anthranilate (PRA).</text>
</comment>
<keyword evidence="5" id="KW-0460">Magnesium</keyword>
<dbReference type="InterPro" id="IPR000312">
    <property type="entry name" value="Glycosyl_Trfase_fam3"/>
</dbReference>
<dbReference type="NCBIfam" id="TIGR01245">
    <property type="entry name" value="trpD"/>
    <property type="match status" value="1"/>
</dbReference>
<feature type="binding site" evidence="5">
    <location>
        <position position="92"/>
    </location>
    <ligand>
        <name>5-phospho-alpha-D-ribose 1-diphosphate</name>
        <dbReference type="ChEBI" id="CHEBI:58017"/>
    </ligand>
</feature>
<dbReference type="Proteomes" id="UP000886842">
    <property type="component" value="Unassembled WGS sequence"/>
</dbReference>
<name>A0A9D1GY35_9ACTN</name>
<dbReference type="Gene3D" id="3.40.1030.10">
    <property type="entry name" value="Nucleoside phosphorylase/phosphoribosyltransferase catalytic domain"/>
    <property type="match status" value="1"/>
</dbReference>
<feature type="binding site" evidence="5">
    <location>
        <position position="237"/>
    </location>
    <ligand>
        <name>Mg(2+)</name>
        <dbReference type="ChEBI" id="CHEBI:18420"/>
        <label>2</label>
    </ligand>
</feature>
<keyword evidence="2 5" id="KW-0808">Transferase</keyword>
<feature type="binding site" evidence="5">
    <location>
        <begin position="102"/>
        <end position="105"/>
    </location>
    <ligand>
        <name>5-phospho-alpha-D-ribose 1-diphosphate</name>
        <dbReference type="ChEBI" id="CHEBI:58017"/>
    </ligand>
</feature>
<comment type="pathway">
    <text evidence="5">Amino-acid biosynthesis; L-tryptophan biosynthesis; L-tryptophan from chorismate: step 2/5.</text>
</comment>
<dbReference type="GO" id="GO:0004048">
    <property type="term" value="F:anthranilate phosphoribosyltransferase activity"/>
    <property type="evidence" value="ECO:0007669"/>
    <property type="project" value="UniProtKB-UniRule"/>
</dbReference>
<evidence type="ECO:0000256" key="3">
    <source>
        <dbReference type="ARBA" id="ARBA00022822"/>
    </source>
</evidence>
<organism evidence="8 9">
    <name type="scientific">Candidatus Avipropionibacterium avicola</name>
    <dbReference type="NCBI Taxonomy" id="2840701"/>
    <lineage>
        <taxon>Bacteria</taxon>
        <taxon>Bacillati</taxon>
        <taxon>Actinomycetota</taxon>
        <taxon>Actinomycetes</taxon>
        <taxon>Propionibacteriales</taxon>
        <taxon>Propionibacteriaceae</taxon>
        <taxon>Propionibacteriaceae incertae sedis</taxon>
        <taxon>Candidatus Avipropionibacterium</taxon>
    </lineage>
</organism>
<dbReference type="HAMAP" id="MF_00211">
    <property type="entry name" value="TrpD"/>
    <property type="match status" value="1"/>
</dbReference>
<feature type="binding site" evidence="5">
    <location>
        <position position="133"/>
    </location>
    <ligand>
        <name>5-phospho-alpha-D-ribose 1-diphosphate</name>
        <dbReference type="ChEBI" id="CHEBI:58017"/>
    </ligand>
</feature>
<dbReference type="Pfam" id="PF02885">
    <property type="entry name" value="Glycos_trans_3N"/>
    <property type="match status" value="1"/>
</dbReference>
<dbReference type="GO" id="GO:0005829">
    <property type="term" value="C:cytosol"/>
    <property type="evidence" value="ECO:0007669"/>
    <property type="project" value="TreeGrafter"/>
</dbReference>
<evidence type="ECO:0000256" key="4">
    <source>
        <dbReference type="ARBA" id="ARBA00023141"/>
    </source>
</evidence>
<evidence type="ECO:0000256" key="5">
    <source>
        <dbReference type="HAMAP-Rule" id="MF_00211"/>
    </source>
</evidence>
<keyword evidence="5" id="KW-0479">Metal-binding</keyword>
<feature type="binding site" evidence="5">
    <location>
        <position position="92"/>
    </location>
    <ligand>
        <name>anthranilate</name>
        <dbReference type="ChEBI" id="CHEBI:16567"/>
        <label>1</label>
    </ligand>
</feature>
<comment type="caution">
    <text evidence="5">Lacks conserved residue(s) required for the propagation of feature annotation.</text>
</comment>
<dbReference type="InterPro" id="IPR017459">
    <property type="entry name" value="Glycosyl_Trfase_fam3_N_dom"/>
</dbReference>
<dbReference type="Gene3D" id="1.20.970.10">
    <property type="entry name" value="Transferase, Pyrimidine Nucleoside Phosphorylase, Chain C"/>
    <property type="match status" value="1"/>
</dbReference>
<dbReference type="SUPFAM" id="SSF47648">
    <property type="entry name" value="Nucleoside phosphorylase/phosphoribosyltransferase N-terminal domain"/>
    <property type="match status" value="1"/>
</dbReference>
<dbReference type="InterPro" id="IPR005940">
    <property type="entry name" value="Anthranilate_Pribosyl_Tfrase"/>
</dbReference>
<dbReference type="InterPro" id="IPR035902">
    <property type="entry name" value="Nuc_phospho_transferase"/>
</dbReference>
<accession>A0A9D1GY35</accession>
<comment type="cofactor">
    <cofactor evidence="5">
        <name>Mg(2+)</name>
        <dbReference type="ChEBI" id="CHEBI:18420"/>
    </cofactor>
    <text evidence="5">Binds 2 magnesium ions per monomer.</text>
</comment>
<dbReference type="GO" id="GO:0000287">
    <property type="term" value="F:magnesium ion binding"/>
    <property type="evidence" value="ECO:0007669"/>
    <property type="project" value="UniProtKB-UniRule"/>
</dbReference>
<dbReference type="GO" id="GO:0000162">
    <property type="term" value="P:L-tryptophan biosynthetic process"/>
    <property type="evidence" value="ECO:0007669"/>
    <property type="project" value="UniProtKB-UniRule"/>
</dbReference>
<reference evidence="8" key="1">
    <citation type="submission" date="2020-10" db="EMBL/GenBank/DDBJ databases">
        <authorList>
            <person name="Gilroy R."/>
        </authorList>
    </citation>
    <scope>NUCLEOTIDE SEQUENCE</scope>
    <source>
        <strain evidence="8">ChiGjej1B1-24693</strain>
    </source>
</reference>
<keyword evidence="1 5" id="KW-0328">Glycosyltransferase</keyword>
<feature type="binding site" evidence="5">
    <location>
        <position position="179"/>
    </location>
    <ligand>
        <name>anthranilate</name>
        <dbReference type="ChEBI" id="CHEBI:16567"/>
        <label>2</label>
    </ligand>
</feature>
<evidence type="ECO:0000256" key="2">
    <source>
        <dbReference type="ARBA" id="ARBA00022679"/>
    </source>
</evidence>
<dbReference type="SUPFAM" id="SSF52418">
    <property type="entry name" value="Nucleoside phosphorylase/phosphoribosyltransferase catalytic domain"/>
    <property type="match status" value="1"/>
</dbReference>
<feature type="domain" description="Glycosyl transferase family 3" evidence="6">
    <location>
        <begin position="86"/>
        <end position="340"/>
    </location>
</feature>
<keyword evidence="4 5" id="KW-0057">Aromatic amino acid biosynthesis</keyword>
<keyword evidence="3 5" id="KW-0822">Tryptophan biosynthesis</keyword>
<comment type="subunit">
    <text evidence="5">Homodimer.</text>
</comment>
<evidence type="ECO:0000259" key="6">
    <source>
        <dbReference type="Pfam" id="PF00591"/>
    </source>
</evidence>
<dbReference type="InterPro" id="IPR036320">
    <property type="entry name" value="Glycosyl_Trfase_fam3_N_dom_sf"/>
</dbReference>
<feature type="binding site" evidence="5">
    <location>
        <begin position="95"/>
        <end position="96"/>
    </location>
    <ligand>
        <name>5-phospho-alpha-D-ribose 1-diphosphate</name>
        <dbReference type="ChEBI" id="CHEBI:58017"/>
    </ligand>
</feature>
<evidence type="ECO:0000259" key="7">
    <source>
        <dbReference type="Pfam" id="PF02885"/>
    </source>
</evidence>